<proteinExistence type="predicted"/>
<organism evidence="2 4">
    <name type="scientific">Phytophthora fragariae</name>
    <dbReference type="NCBI Taxonomy" id="53985"/>
    <lineage>
        <taxon>Eukaryota</taxon>
        <taxon>Sar</taxon>
        <taxon>Stramenopiles</taxon>
        <taxon>Oomycota</taxon>
        <taxon>Peronosporomycetes</taxon>
        <taxon>Peronosporales</taxon>
        <taxon>Peronosporaceae</taxon>
        <taxon>Phytophthora</taxon>
    </lineage>
</organism>
<dbReference type="EMBL" id="QXFZ01007136">
    <property type="protein sequence ID" value="KAE9057422.1"/>
    <property type="molecule type" value="Genomic_DNA"/>
</dbReference>
<name>A0A6A3PSC6_9STRA</name>
<reference evidence="2 4" key="1">
    <citation type="submission" date="2018-08" db="EMBL/GenBank/DDBJ databases">
        <title>Genomic investigation of the strawberry pathogen Phytophthora fragariae indicates pathogenicity is determined by transcriptional variation in three key races.</title>
        <authorList>
            <person name="Adams T.M."/>
            <person name="Armitage A.D."/>
            <person name="Sobczyk M.K."/>
            <person name="Bates H.J."/>
            <person name="Dunwell J.M."/>
            <person name="Nellist C.F."/>
            <person name="Harrison R.J."/>
        </authorList>
    </citation>
    <scope>NUCLEOTIDE SEQUENCE [LARGE SCALE GENOMIC DNA]</scope>
    <source>
        <strain evidence="3 5">BC-23</strain>
        <strain evidence="2 4">NOV-71</strain>
        <strain evidence="1 6">ONT-3</strain>
    </source>
</reference>
<dbReference type="Proteomes" id="UP000441208">
    <property type="component" value="Unassembled WGS sequence"/>
</dbReference>
<evidence type="ECO:0000313" key="3">
    <source>
        <dbReference type="EMBL" id="KAE9159845.1"/>
    </source>
</evidence>
<dbReference type="EMBL" id="QXFX01007670">
    <property type="protein sequence ID" value="KAE9056575.1"/>
    <property type="molecule type" value="Genomic_DNA"/>
</dbReference>
<comment type="caution">
    <text evidence="2">The sequence shown here is derived from an EMBL/GenBank/DDBJ whole genome shotgun (WGS) entry which is preliminary data.</text>
</comment>
<dbReference type="AlphaFoldDB" id="A0A6A3PSC6"/>
<evidence type="ECO:0000313" key="4">
    <source>
        <dbReference type="Proteomes" id="UP000441208"/>
    </source>
</evidence>
<protein>
    <submittedName>
        <fullName evidence="2">Uncharacterized protein</fullName>
    </submittedName>
</protein>
<evidence type="ECO:0000313" key="2">
    <source>
        <dbReference type="EMBL" id="KAE9057422.1"/>
    </source>
</evidence>
<sequence length="64" mass="6794">PLANTLAYAMKDSYLAGFQSGKNLAAGSATSCYVPATPRPSSKMVVRKATKSVLKFFLFSSKST</sequence>
<evidence type="ECO:0000313" key="6">
    <source>
        <dbReference type="Proteomes" id="UP000488956"/>
    </source>
</evidence>
<feature type="non-terminal residue" evidence="2">
    <location>
        <position position="1"/>
    </location>
</feature>
<evidence type="ECO:0000313" key="1">
    <source>
        <dbReference type="EMBL" id="KAE9056575.1"/>
    </source>
</evidence>
<accession>A0A6A3PSC6</accession>
<dbReference type="Proteomes" id="UP000488956">
    <property type="component" value="Unassembled WGS sequence"/>
</dbReference>
<evidence type="ECO:0000313" key="5">
    <source>
        <dbReference type="Proteomes" id="UP000476176"/>
    </source>
</evidence>
<dbReference type="EMBL" id="QXGC01007745">
    <property type="protein sequence ID" value="KAE9159845.1"/>
    <property type="molecule type" value="Genomic_DNA"/>
</dbReference>
<gene>
    <name evidence="3" type="ORF">PF004_g31380</name>
    <name evidence="2" type="ORF">PF007_g31652</name>
    <name evidence="1" type="ORF">PF010_g31714</name>
</gene>
<dbReference type="Proteomes" id="UP000476176">
    <property type="component" value="Unassembled WGS sequence"/>
</dbReference>